<comment type="caution">
    <text evidence="1">The sequence shown here is derived from an EMBL/GenBank/DDBJ whole genome shotgun (WGS) entry which is preliminary data.</text>
</comment>
<sequence length="82" mass="8909">MASSVTPSMVTSTVGSPRFRVGSPRFRGEPGTWVCSGFVPVQWYRQGLVIFLDTLTLEESCCPTEGKMAGTATCESLLFSRL</sequence>
<proteinExistence type="predicted"/>
<protein>
    <submittedName>
        <fullName evidence="1">Uncharacterized protein</fullName>
    </submittedName>
</protein>
<evidence type="ECO:0000313" key="2">
    <source>
        <dbReference type="Proteomes" id="UP000652761"/>
    </source>
</evidence>
<organism evidence="1 2">
    <name type="scientific">Colocasia esculenta</name>
    <name type="common">Wild taro</name>
    <name type="synonym">Arum esculentum</name>
    <dbReference type="NCBI Taxonomy" id="4460"/>
    <lineage>
        <taxon>Eukaryota</taxon>
        <taxon>Viridiplantae</taxon>
        <taxon>Streptophyta</taxon>
        <taxon>Embryophyta</taxon>
        <taxon>Tracheophyta</taxon>
        <taxon>Spermatophyta</taxon>
        <taxon>Magnoliopsida</taxon>
        <taxon>Liliopsida</taxon>
        <taxon>Araceae</taxon>
        <taxon>Aroideae</taxon>
        <taxon>Colocasieae</taxon>
        <taxon>Colocasia</taxon>
    </lineage>
</organism>
<gene>
    <name evidence="1" type="ORF">Taro_015955</name>
</gene>
<name>A0A843URH3_COLES</name>
<dbReference type="Proteomes" id="UP000652761">
    <property type="component" value="Unassembled WGS sequence"/>
</dbReference>
<evidence type="ECO:0000313" key="1">
    <source>
        <dbReference type="EMBL" id="MQL83463.1"/>
    </source>
</evidence>
<reference evidence="1" key="1">
    <citation type="submission" date="2017-07" db="EMBL/GenBank/DDBJ databases">
        <title>Taro Niue Genome Assembly and Annotation.</title>
        <authorList>
            <person name="Atibalentja N."/>
            <person name="Keating K."/>
            <person name="Fields C.J."/>
        </authorList>
    </citation>
    <scope>NUCLEOTIDE SEQUENCE</scope>
    <source>
        <strain evidence="1">Niue_2</strain>
        <tissue evidence="1">Leaf</tissue>
    </source>
</reference>
<dbReference type="AlphaFoldDB" id="A0A843URH3"/>
<dbReference type="EMBL" id="NMUH01000696">
    <property type="protein sequence ID" value="MQL83463.1"/>
    <property type="molecule type" value="Genomic_DNA"/>
</dbReference>
<keyword evidence="2" id="KW-1185">Reference proteome</keyword>
<accession>A0A843URH3</accession>